<comment type="caution">
    <text evidence="1">The sequence shown here is derived from an EMBL/GenBank/DDBJ whole genome shotgun (WGS) entry which is preliminary data.</text>
</comment>
<evidence type="ECO:0000313" key="2">
    <source>
        <dbReference type="Proteomes" id="UP001055102"/>
    </source>
</evidence>
<reference evidence="1" key="2">
    <citation type="submission" date="2021-08" db="EMBL/GenBank/DDBJ databases">
        <authorList>
            <person name="Tani A."/>
            <person name="Ola A."/>
            <person name="Ogura Y."/>
            <person name="Katsura K."/>
            <person name="Hayashi T."/>
        </authorList>
    </citation>
    <scope>NUCLEOTIDE SEQUENCE</scope>
    <source>
        <strain evidence="1">LMG 23639</strain>
    </source>
</reference>
<reference evidence="1" key="1">
    <citation type="journal article" date="2021" name="Front. Microbiol.">
        <title>Comprehensive Comparative Genomics and Phenotyping of Methylobacterium Species.</title>
        <authorList>
            <person name="Alessa O."/>
            <person name="Ogura Y."/>
            <person name="Fujitani Y."/>
            <person name="Takami H."/>
            <person name="Hayashi T."/>
            <person name="Sahin N."/>
            <person name="Tani A."/>
        </authorList>
    </citation>
    <scope>NUCLEOTIDE SEQUENCE</scope>
    <source>
        <strain evidence="1">LMG 23639</strain>
    </source>
</reference>
<name>A0ABQ4SWX4_9HYPH</name>
<sequence length="131" mass="14014">MPFSWGRAAGGWHRARCWAGVALASGLAYLTLSATPGGAEPRVSYGGPPGQTTLMIDGRPAQYAATVDRLLSRLAISDGLRLAARDFVAVEMAKGLAARPAVEAWVMMKRTEEIIIRCTRVARASVECVVR</sequence>
<gene>
    <name evidence="1" type="ORF">AOPFMNJM_1714</name>
</gene>
<dbReference type="EMBL" id="BPQR01000028">
    <property type="protein sequence ID" value="GJE06398.1"/>
    <property type="molecule type" value="Genomic_DNA"/>
</dbReference>
<evidence type="ECO:0000313" key="1">
    <source>
        <dbReference type="EMBL" id="GJE06398.1"/>
    </source>
</evidence>
<keyword evidence="2" id="KW-1185">Reference proteome</keyword>
<protein>
    <submittedName>
        <fullName evidence="1">Uncharacterized protein</fullName>
    </submittedName>
</protein>
<organism evidence="1 2">
    <name type="scientific">Methylobacterium jeotgali</name>
    <dbReference type="NCBI Taxonomy" id="381630"/>
    <lineage>
        <taxon>Bacteria</taxon>
        <taxon>Pseudomonadati</taxon>
        <taxon>Pseudomonadota</taxon>
        <taxon>Alphaproteobacteria</taxon>
        <taxon>Hyphomicrobiales</taxon>
        <taxon>Methylobacteriaceae</taxon>
        <taxon>Methylobacterium</taxon>
    </lineage>
</organism>
<dbReference type="Proteomes" id="UP001055102">
    <property type="component" value="Unassembled WGS sequence"/>
</dbReference>
<accession>A0ABQ4SWX4</accession>
<proteinExistence type="predicted"/>